<proteinExistence type="predicted"/>
<dbReference type="HOGENOM" id="CLU_109488_1_0_1"/>
<evidence type="ECO:0000313" key="2">
    <source>
        <dbReference type="EMBL" id="KDQ15445.1"/>
    </source>
</evidence>
<organism evidence="2 3">
    <name type="scientific">Botryobasidium botryosum (strain FD-172 SS1)</name>
    <dbReference type="NCBI Taxonomy" id="930990"/>
    <lineage>
        <taxon>Eukaryota</taxon>
        <taxon>Fungi</taxon>
        <taxon>Dikarya</taxon>
        <taxon>Basidiomycota</taxon>
        <taxon>Agaricomycotina</taxon>
        <taxon>Agaricomycetes</taxon>
        <taxon>Cantharellales</taxon>
        <taxon>Botryobasidiaceae</taxon>
        <taxon>Botryobasidium</taxon>
    </lineage>
</organism>
<gene>
    <name evidence="2" type="ORF">BOTBODRAFT_31776</name>
</gene>
<feature type="region of interest" description="Disordered" evidence="1">
    <location>
        <begin position="110"/>
        <end position="131"/>
    </location>
</feature>
<keyword evidence="3" id="KW-1185">Reference proteome</keyword>
<dbReference type="OrthoDB" id="2960209at2759"/>
<accession>A0A067ML54</accession>
<reference evidence="3" key="1">
    <citation type="journal article" date="2014" name="Proc. Natl. Acad. Sci. U.S.A.">
        <title>Extensive sampling of basidiomycete genomes demonstrates inadequacy of the white-rot/brown-rot paradigm for wood decay fungi.</title>
        <authorList>
            <person name="Riley R."/>
            <person name="Salamov A.A."/>
            <person name="Brown D.W."/>
            <person name="Nagy L.G."/>
            <person name="Floudas D."/>
            <person name="Held B.W."/>
            <person name="Levasseur A."/>
            <person name="Lombard V."/>
            <person name="Morin E."/>
            <person name="Otillar R."/>
            <person name="Lindquist E.A."/>
            <person name="Sun H."/>
            <person name="LaButti K.M."/>
            <person name="Schmutz J."/>
            <person name="Jabbour D."/>
            <person name="Luo H."/>
            <person name="Baker S.E."/>
            <person name="Pisabarro A.G."/>
            <person name="Walton J.D."/>
            <person name="Blanchette R.A."/>
            <person name="Henrissat B."/>
            <person name="Martin F."/>
            <person name="Cullen D."/>
            <person name="Hibbett D.S."/>
            <person name="Grigoriev I.V."/>
        </authorList>
    </citation>
    <scope>NUCLEOTIDE SEQUENCE [LARGE SCALE GENOMIC DNA]</scope>
    <source>
        <strain evidence="3">FD-172 SS1</strain>
    </source>
</reference>
<dbReference type="InParanoid" id="A0A067ML54"/>
<dbReference type="AlphaFoldDB" id="A0A067ML54"/>
<evidence type="ECO:0000313" key="3">
    <source>
        <dbReference type="Proteomes" id="UP000027195"/>
    </source>
</evidence>
<protein>
    <submittedName>
        <fullName evidence="2">Uncharacterized protein</fullName>
    </submittedName>
</protein>
<dbReference type="Proteomes" id="UP000027195">
    <property type="component" value="Unassembled WGS sequence"/>
</dbReference>
<evidence type="ECO:0000256" key="1">
    <source>
        <dbReference type="SAM" id="MobiDB-lite"/>
    </source>
</evidence>
<name>A0A067ML54_BOTB1</name>
<dbReference type="EMBL" id="KL198032">
    <property type="protein sequence ID" value="KDQ15445.1"/>
    <property type="molecule type" value="Genomic_DNA"/>
</dbReference>
<sequence length="131" mass="15141">MYPYHFRYARGPRRLFWFVLGGAATAWWFRAQERKGPRFTIEGTPTNADSYPERHWGWGRRDQSLDGAKWEAERERIQRLRHEASETMIDVTEASLDSVLSAVDVLKRKLAEQRSGTRQPPAKGNDSPPPA</sequence>